<sequence length="230" mass="24981">MKASEIFLLCSGVLQDLANPTGERWPWAITAGVVSMTDLFNSAVREIALQRPDATAHTEAIKLGNGVMQALPVNGVNGASKTALRLIEVIQNMGSDGLTPGEPIFISAKDAMKAFDWTTTGTEIDNYAYDAVANPSTYWVYPGVTTGENVYISMTYSAEPTSITGPDDDVPLPETFAGPIKDWILYQVFAGDNSDANFAKAQHRFNAFYQSLGVKLKADLFYPKQVKVVE</sequence>
<organism evidence="1 2">
    <name type="scientific">Pseudodesulfovibrio nedwellii</name>
    <dbReference type="NCBI Taxonomy" id="2973072"/>
    <lineage>
        <taxon>Bacteria</taxon>
        <taxon>Pseudomonadati</taxon>
        <taxon>Thermodesulfobacteriota</taxon>
        <taxon>Desulfovibrionia</taxon>
        <taxon>Desulfovibrionales</taxon>
        <taxon>Desulfovibrionaceae</taxon>
    </lineage>
</organism>
<proteinExistence type="predicted"/>
<dbReference type="RefSeq" id="WP_281762219.1">
    <property type="nucleotide sequence ID" value="NZ_AP026709.1"/>
</dbReference>
<evidence type="ECO:0000313" key="1">
    <source>
        <dbReference type="EMBL" id="BDQ36304.1"/>
    </source>
</evidence>
<dbReference type="EMBL" id="AP026709">
    <property type="protein sequence ID" value="BDQ36304.1"/>
    <property type="molecule type" value="Genomic_DNA"/>
</dbReference>
<dbReference type="Pfam" id="PF24175">
    <property type="entry name" value="SU10_adaptor"/>
    <property type="match status" value="1"/>
</dbReference>
<dbReference type="InterPro" id="IPR056209">
    <property type="entry name" value="SU10_adaptor"/>
</dbReference>
<gene>
    <name evidence="1" type="ORF">SYK_06640</name>
</gene>
<keyword evidence="2" id="KW-1185">Reference proteome</keyword>
<dbReference type="Proteomes" id="UP001317742">
    <property type="component" value="Chromosome"/>
</dbReference>
<name>A0ABM8AY87_9BACT</name>
<evidence type="ECO:0000313" key="2">
    <source>
        <dbReference type="Proteomes" id="UP001317742"/>
    </source>
</evidence>
<reference evidence="1 2" key="1">
    <citation type="submission" date="2022-08" db="EMBL/GenBank/DDBJ databases">
        <title>Genome Sequence of the sulphate-reducing bacterium, Pseudodesulfovibrio sp. SYK.</title>
        <authorList>
            <person name="Kondo R."/>
            <person name="Kataoka T."/>
        </authorList>
    </citation>
    <scope>NUCLEOTIDE SEQUENCE [LARGE SCALE GENOMIC DNA]</scope>
    <source>
        <strain evidence="1 2">SYK</strain>
    </source>
</reference>
<accession>A0ABM8AY87</accession>
<protein>
    <submittedName>
        <fullName evidence="1">Uncharacterized protein</fullName>
    </submittedName>
</protein>